<protein>
    <recommendedName>
        <fullName evidence="9">Myb-like domain-containing protein</fullName>
    </recommendedName>
</protein>
<dbReference type="InterPro" id="IPR009057">
    <property type="entry name" value="Homeodomain-like_sf"/>
</dbReference>
<feature type="domain" description="Myb-like" evidence="5">
    <location>
        <begin position="328"/>
        <end position="387"/>
    </location>
</feature>
<evidence type="ECO:0000259" key="5">
    <source>
        <dbReference type="PROSITE" id="PS50090"/>
    </source>
</evidence>
<evidence type="ECO:0000259" key="6">
    <source>
        <dbReference type="PROSITE" id="PS51294"/>
    </source>
</evidence>
<evidence type="ECO:0000256" key="2">
    <source>
        <dbReference type="ARBA" id="ARBA00023125"/>
    </source>
</evidence>
<evidence type="ECO:0000313" key="7">
    <source>
        <dbReference type="EMBL" id="VDD74341.1"/>
    </source>
</evidence>
<dbReference type="GO" id="GO:0019185">
    <property type="term" value="C:snRNA-activating protein complex"/>
    <property type="evidence" value="ECO:0007669"/>
    <property type="project" value="TreeGrafter"/>
</dbReference>
<feature type="domain" description="HTH myb-type" evidence="6">
    <location>
        <begin position="273"/>
        <end position="330"/>
    </location>
</feature>
<organism evidence="7 8">
    <name type="scientific">Mesocestoides corti</name>
    <name type="common">Flatworm</name>
    <dbReference type="NCBI Taxonomy" id="53468"/>
    <lineage>
        <taxon>Eukaryota</taxon>
        <taxon>Metazoa</taxon>
        <taxon>Spiralia</taxon>
        <taxon>Lophotrochozoa</taxon>
        <taxon>Platyhelminthes</taxon>
        <taxon>Cestoda</taxon>
        <taxon>Eucestoda</taxon>
        <taxon>Cyclophyllidea</taxon>
        <taxon>Mesocestoididae</taxon>
        <taxon>Mesocestoides</taxon>
    </lineage>
</organism>
<evidence type="ECO:0008006" key="9">
    <source>
        <dbReference type="Google" id="ProtNLM"/>
    </source>
</evidence>
<gene>
    <name evidence="7" type="ORF">MCOS_LOCUS344</name>
</gene>
<dbReference type="GO" id="GO:0042796">
    <property type="term" value="P:snRNA transcription by RNA polymerase III"/>
    <property type="evidence" value="ECO:0007669"/>
    <property type="project" value="TreeGrafter"/>
</dbReference>
<dbReference type="GO" id="GO:0042795">
    <property type="term" value="P:snRNA transcription by RNA polymerase II"/>
    <property type="evidence" value="ECO:0007669"/>
    <property type="project" value="TreeGrafter"/>
</dbReference>
<dbReference type="GO" id="GO:0000978">
    <property type="term" value="F:RNA polymerase II cis-regulatory region sequence-specific DNA binding"/>
    <property type="evidence" value="ECO:0007669"/>
    <property type="project" value="TreeGrafter"/>
</dbReference>
<keyword evidence="3" id="KW-0804">Transcription</keyword>
<dbReference type="Pfam" id="PF13921">
    <property type="entry name" value="Myb_DNA-bind_6"/>
    <property type="match status" value="2"/>
</dbReference>
<dbReference type="EMBL" id="UXSR01000027">
    <property type="protein sequence ID" value="VDD74341.1"/>
    <property type="molecule type" value="Genomic_DNA"/>
</dbReference>
<dbReference type="PROSITE" id="PS51294">
    <property type="entry name" value="HTH_MYB"/>
    <property type="match status" value="1"/>
</dbReference>
<dbReference type="InterPro" id="IPR001005">
    <property type="entry name" value="SANT/Myb"/>
</dbReference>
<dbReference type="PANTHER" id="PTHR46621:SF1">
    <property type="entry name" value="SNRNA-ACTIVATING PROTEIN COMPLEX SUBUNIT 4"/>
    <property type="match status" value="1"/>
</dbReference>
<keyword evidence="4" id="KW-0539">Nucleus</keyword>
<reference evidence="7 8" key="1">
    <citation type="submission" date="2018-10" db="EMBL/GenBank/DDBJ databases">
        <authorList>
            <consortium name="Pathogen Informatics"/>
        </authorList>
    </citation>
    <scope>NUCLEOTIDE SEQUENCE [LARGE SCALE GENOMIC DNA]</scope>
</reference>
<dbReference type="InterPro" id="IPR017930">
    <property type="entry name" value="Myb_dom"/>
</dbReference>
<dbReference type="GO" id="GO:0001006">
    <property type="term" value="F:RNA polymerase III type 3 promoter sequence-specific DNA binding"/>
    <property type="evidence" value="ECO:0007669"/>
    <property type="project" value="TreeGrafter"/>
</dbReference>
<name>A0A0R3U1S4_MESCO</name>
<feature type="domain" description="Myb-like" evidence="5">
    <location>
        <begin position="396"/>
        <end position="459"/>
    </location>
</feature>
<dbReference type="AlphaFoldDB" id="A0A0R3U1S4"/>
<accession>A0A0R3U1S4</accession>
<keyword evidence="8" id="KW-1185">Reference proteome</keyword>
<dbReference type="PROSITE" id="PS50090">
    <property type="entry name" value="MYB_LIKE"/>
    <property type="match status" value="3"/>
</dbReference>
<dbReference type="Gene3D" id="1.10.10.60">
    <property type="entry name" value="Homeodomain-like"/>
    <property type="match status" value="3"/>
</dbReference>
<proteinExistence type="predicted"/>
<evidence type="ECO:0000313" key="8">
    <source>
        <dbReference type="Proteomes" id="UP000267029"/>
    </source>
</evidence>
<dbReference type="PANTHER" id="PTHR46621">
    <property type="entry name" value="SNRNA-ACTIVATING PROTEIN COMPLEX SUBUNIT 4"/>
    <property type="match status" value="1"/>
</dbReference>
<evidence type="ECO:0000256" key="3">
    <source>
        <dbReference type="ARBA" id="ARBA00023163"/>
    </source>
</evidence>
<dbReference type="STRING" id="53468.A0A0R3U1S4"/>
<dbReference type="OrthoDB" id="2143914at2759"/>
<keyword evidence="1" id="KW-0805">Transcription regulation</keyword>
<dbReference type="SUPFAM" id="SSF46689">
    <property type="entry name" value="Homeodomain-like"/>
    <property type="match status" value="2"/>
</dbReference>
<dbReference type="InterPro" id="IPR051575">
    <property type="entry name" value="Myb-like_DNA-bd"/>
</dbReference>
<evidence type="ECO:0000256" key="4">
    <source>
        <dbReference type="ARBA" id="ARBA00023242"/>
    </source>
</evidence>
<feature type="domain" description="Myb-like" evidence="5">
    <location>
        <begin position="273"/>
        <end position="326"/>
    </location>
</feature>
<dbReference type="Proteomes" id="UP000267029">
    <property type="component" value="Unassembled WGS sequence"/>
</dbReference>
<sequence length="1138" mass="126948">MDLNPDWVVNGTKVVERAAANRCLVLNEAAQNLIKEAISSIDSEIAELRKEAEPLVSGKLTDSTYTTPKINSICRPFFRTASYDCPPMNEDAQTRLKLKETNVADDLNTTLNRLTQSETIKLLLALVDCYRLSLQRKLTSQIETLTESLTHVEKSFSERQQIFKELQSTEKQLDHSKYILPTALPKQLVNCIASLSTTINETSHWGNKFDQLAIGVKQTESRGPNISMVEWISIFNNAHNVLTDNDWNYISVHVLKGVKSATFCRLYWLHRLRPATGRGLWTADELSKLASAVNVFGSHGKWQEIAGHLNDGRTAFACFKAWHKYLNPQHPSRAPWSSEEDDALKLIVDDEIQHECKALSLVDWGVVSARLQTRSTKSCKQRYAELRCSQQSSALKFSPEEDLSLLMAIQRLGTGGGLYGWGNAGENPGNCGTWSVIAAELPGGQRTAKECELRHNELCEKFQPWTYEETRRLFQFGTRVSETTHKGTGPFITIAILPYFPGRSMSALLNRFRDCKTLASVLKRSRRFPDHSAVTGAFFNSTEFEQVRCHLFGPRTVLGEWVKELQQMGISNPEEYAFSRLLAWKPRQPYQPLPGQKNSFKQEMHHEFTQLLLDLEEGLLLPPKSEVLPATTPSVASVAAESSSAPITSLGVFGVARLINNSQLKPALFSLLSAEIARRMNQPVPEIPSFDLDRGVGKRKVKPSYPKVGLDAQNCLQTAGERLLSERDFFARTFERALSSNETASAAYSGNNSRALELIAPELAGDMLFFAQQDDNENLPLQQKSQPPSTKSISSEKLQRLLRIRQLLLKSRLPSIRSGSLKTPWTLPITEAGRSEPGPSNAPFLSCLPHTVLDQLTDSPSDWVVGPATAMASKCLGVARAPSQRHAEGPLVLLEPDAAGVQLMPPNYATIIALKSLLLNFPELRNTTGAHMSRILHCRKSCNFFNRSSVDNVTLPPIGHYQPSRHHLAIYSLALILPLSSPVSSIVELKQVISERPDVAALWSNPKHRIFILRCFALFLWPCLISSMSASSIVDRSLAILREHIFKIGEIDSPPKRLRDLSIPAAIKRGLPVEDDSHGLPVRKRRRRYEKADSHYKLPDLWTQVSVDCDSSITVLCELPSTVEDLVRAGFLPTGFSS</sequence>
<keyword evidence="2" id="KW-0238">DNA-binding</keyword>
<dbReference type="SMART" id="SM00717">
    <property type="entry name" value="SANT"/>
    <property type="match status" value="4"/>
</dbReference>
<dbReference type="CDD" id="cd00167">
    <property type="entry name" value="SANT"/>
    <property type="match status" value="3"/>
</dbReference>
<evidence type="ECO:0000256" key="1">
    <source>
        <dbReference type="ARBA" id="ARBA00023015"/>
    </source>
</evidence>